<feature type="binding site" evidence="7">
    <location>
        <position position="42"/>
    </location>
    <ligand>
        <name>FMN</name>
        <dbReference type="ChEBI" id="CHEBI:58210"/>
    </ligand>
</feature>
<evidence type="ECO:0000256" key="5">
    <source>
        <dbReference type="ARBA" id="ARBA00050612"/>
    </source>
</evidence>
<dbReference type="PANTHER" id="PTHR43374">
    <property type="entry name" value="FLAVIN PRENYLTRANSFERASE"/>
    <property type="match status" value="1"/>
</dbReference>
<evidence type="ECO:0000256" key="2">
    <source>
        <dbReference type="ARBA" id="ARBA00022630"/>
    </source>
</evidence>
<evidence type="ECO:0000313" key="9">
    <source>
        <dbReference type="EMBL" id="MBC8519823.1"/>
    </source>
</evidence>
<evidence type="ECO:0000256" key="7">
    <source>
        <dbReference type="HAMAP-Rule" id="MF_01984"/>
    </source>
</evidence>
<feature type="binding site" evidence="7">
    <location>
        <position position="142"/>
    </location>
    <ligand>
        <name>FMN</name>
        <dbReference type="ChEBI" id="CHEBI:58210"/>
    </ligand>
</feature>
<dbReference type="EC" id="2.5.1.129" evidence="7"/>
<evidence type="ECO:0000313" key="10">
    <source>
        <dbReference type="Proteomes" id="UP000654401"/>
    </source>
</evidence>
<dbReference type="Proteomes" id="UP000654401">
    <property type="component" value="Unassembled WGS sequence"/>
</dbReference>
<protein>
    <recommendedName>
        <fullName evidence="7">Flavin prenyltransferase UbiX</fullName>
        <ecNumber evidence="7">2.5.1.129</ecNumber>
    </recommendedName>
</protein>
<proteinExistence type="inferred from homology"/>
<evidence type="ECO:0000259" key="8">
    <source>
        <dbReference type="Pfam" id="PF02441"/>
    </source>
</evidence>
<name>A0A8J6P864_9GAMM</name>
<dbReference type="HAMAP" id="MF_01984">
    <property type="entry name" value="ubiX_pad"/>
    <property type="match status" value="1"/>
</dbReference>
<dbReference type="PANTHER" id="PTHR43374:SF1">
    <property type="entry name" value="FLAVIN PRENYLTRANSFERASE PAD1, MITOCHONDRIAL"/>
    <property type="match status" value="1"/>
</dbReference>
<keyword evidence="4 7" id="KW-0808">Transferase</keyword>
<comment type="caution">
    <text evidence="9">The sequence shown here is derived from an EMBL/GenBank/DDBJ whole genome shotgun (WGS) entry which is preliminary data.</text>
</comment>
<dbReference type="Pfam" id="PF02441">
    <property type="entry name" value="Flavoprotein"/>
    <property type="match status" value="1"/>
</dbReference>
<accession>A0A8J6P864</accession>
<feature type="binding site" evidence="7">
    <location>
        <position position="188"/>
    </location>
    <ligand>
        <name>dimethylallyl phosphate</name>
        <dbReference type="ChEBI" id="CHEBI:88052"/>
    </ligand>
</feature>
<feature type="binding site" evidence="7">
    <location>
        <begin position="16"/>
        <end position="18"/>
    </location>
    <ligand>
        <name>FMN</name>
        <dbReference type="ChEBI" id="CHEBI:58210"/>
    </ligand>
</feature>
<organism evidence="9 10">
    <name type="scientific">Candidatus Thiopontia autotrophica</name>
    <dbReference type="NCBI Taxonomy" id="2841688"/>
    <lineage>
        <taxon>Bacteria</taxon>
        <taxon>Pseudomonadati</taxon>
        <taxon>Pseudomonadota</taxon>
        <taxon>Gammaproteobacteria</taxon>
        <taxon>Candidatus Thiopontia</taxon>
    </lineage>
</organism>
<keyword evidence="3 7" id="KW-0288">FMN</keyword>
<sequence>MTEWNRDSTVTLAVTGASGAAYALRLLEQLIAADVRVWMMLSDAARIVMEMEVDLSLPEASHDVQKLFVEKFGAREGQLSLFEKGEWTSPVASGSSAPYAMVVCPCSMGTLSAIAYGSSDQLLERAADVMIKENKKLILVPRETPYSAIHLENMLKLSRIGVTILPPNPGFYHQPKSIDDLVDFVVARILDQLGLERDFVQRWGSTT</sequence>
<keyword evidence="2 7" id="KW-0285">Flavoprotein</keyword>
<comment type="function">
    <text evidence="7">Flavin prenyltransferase that catalyzes the synthesis of the prenylated FMN cofactor (prenyl-FMN) for 4-hydroxy-3-polyprenylbenzoic acid decarboxylase UbiD. The prenyltransferase is metal-independent and links a dimethylallyl moiety from dimethylallyl monophosphate (DMAP) to the flavin N5 and C6 atoms of FMN.</text>
</comment>
<dbReference type="AlphaFoldDB" id="A0A8J6P864"/>
<dbReference type="EMBL" id="JACNFK010000027">
    <property type="protein sequence ID" value="MBC8519823.1"/>
    <property type="molecule type" value="Genomic_DNA"/>
</dbReference>
<keyword evidence="1 7" id="KW-0637">Prenyltransferase</keyword>
<comment type="caution">
    <text evidence="7">Lacks conserved residue(s) required for the propagation of feature annotation.</text>
</comment>
<dbReference type="SUPFAM" id="SSF52507">
    <property type="entry name" value="Homo-oligomeric flavin-containing Cys decarboxylases, HFCD"/>
    <property type="match status" value="1"/>
</dbReference>
<feature type="binding site" evidence="7">
    <location>
        <begin position="107"/>
        <end position="110"/>
    </location>
    <ligand>
        <name>FMN</name>
        <dbReference type="ChEBI" id="CHEBI:58210"/>
    </ligand>
</feature>
<dbReference type="FunFam" id="3.40.50.1950:FF:000001">
    <property type="entry name" value="Flavin prenyltransferase UbiX"/>
    <property type="match status" value="1"/>
</dbReference>
<dbReference type="NCBIfam" id="TIGR00421">
    <property type="entry name" value="ubiX_pad"/>
    <property type="match status" value="1"/>
</dbReference>
<evidence type="ECO:0000256" key="6">
    <source>
        <dbReference type="ARBA" id="ARBA00060793"/>
    </source>
</evidence>
<dbReference type="Gene3D" id="3.40.50.1950">
    <property type="entry name" value="Flavin prenyltransferase-like"/>
    <property type="match status" value="1"/>
</dbReference>
<evidence type="ECO:0000256" key="1">
    <source>
        <dbReference type="ARBA" id="ARBA00022602"/>
    </source>
</evidence>
<comment type="catalytic activity">
    <reaction evidence="5 7">
        <text>dimethylallyl phosphate + FMNH2 = prenylated FMNH2 + phosphate</text>
        <dbReference type="Rhea" id="RHEA:37743"/>
        <dbReference type="ChEBI" id="CHEBI:43474"/>
        <dbReference type="ChEBI" id="CHEBI:57618"/>
        <dbReference type="ChEBI" id="CHEBI:87467"/>
        <dbReference type="ChEBI" id="CHEBI:88052"/>
        <dbReference type="EC" id="2.5.1.129"/>
    </reaction>
</comment>
<dbReference type="GO" id="GO:0106141">
    <property type="term" value="F:flavin prenyltransferase activity"/>
    <property type="evidence" value="ECO:0007669"/>
    <property type="project" value="UniProtKB-EC"/>
</dbReference>
<reference evidence="9 10" key="1">
    <citation type="submission" date="2020-08" db="EMBL/GenBank/DDBJ databases">
        <title>Bridging the membrane lipid divide: bacteria of the FCB group superphylum have the potential to synthesize archaeal ether lipids.</title>
        <authorList>
            <person name="Villanueva L."/>
            <person name="Von Meijenfeldt F.A.B."/>
            <person name="Westbye A.B."/>
            <person name="Yadav S."/>
            <person name="Hopmans E.C."/>
            <person name="Dutilh B.E."/>
            <person name="Sinninghe Damste J.S."/>
        </authorList>
    </citation>
    <scope>NUCLEOTIDE SEQUENCE [LARGE SCALE GENOMIC DNA]</scope>
    <source>
        <strain evidence="9">NIOZ-UU100</strain>
    </source>
</reference>
<gene>
    <name evidence="7" type="primary">ubiX</name>
    <name evidence="9" type="ORF">H8D24_05400</name>
</gene>
<feature type="domain" description="Flavoprotein" evidence="8">
    <location>
        <begin position="9"/>
        <end position="193"/>
    </location>
</feature>
<dbReference type="InterPro" id="IPR003382">
    <property type="entry name" value="Flavoprotein"/>
</dbReference>
<dbReference type="InterPro" id="IPR004507">
    <property type="entry name" value="UbiX-like"/>
</dbReference>
<feature type="binding site" evidence="7">
    <location>
        <position position="172"/>
    </location>
    <ligand>
        <name>dimethylallyl phosphate</name>
        <dbReference type="ChEBI" id="CHEBI:88052"/>
    </ligand>
</feature>
<evidence type="ECO:0000256" key="4">
    <source>
        <dbReference type="ARBA" id="ARBA00022679"/>
    </source>
</evidence>
<evidence type="ECO:0000256" key="3">
    <source>
        <dbReference type="ARBA" id="ARBA00022643"/>
    </source>
</evidence>
<dbReference type="GO" id="GO:0016831">
    <property type="term" value="F:carboxy-lyase activity"/>
    <property type="evidence" value="ECO:0007669"/>
    <property type="project" value="TreeGrafter"/>
</dbReference>
<dbReference type="InterPro" id="IPR036551">
    <property type="entry name" value="Flavin_trans-like"/>
</dbReference>
<comment type="similarity">
    <text evidence="6 7">Belongs to the UbiX/PAD1 family.</text>
</comment>
<dbReference type="NCBIfam" id="NF004685">
    <property type="entry name" value="PRK06029.1"/>
    <property type="match status" value="1"/>
</dbReference>